<protein>
    <submittedName>
        <fullName evidence="1">Uncharacterized protein</fullName>
    </submittedName>
</protein>
<dbReference type="EMBL" id="RYFG02000121">
    <property type="protein sequence ID" value="TRW89613.1"/>
    <property type="molecule type" value="Genomic_DNA"/>
</dbReference>
<keyword evidence="2" id="KW-1185">Reference proteome</keyword>
<proteinExistence type="predicted"/>
<evidence type="ECO:0000313" key="2">
    <source>
        <dbReference type="Proteomes" id="UP000733744"/>
    </source>
</evidence>
<evidence type="ECO:0000313" key="1">
    <source>
        <dbReference type="EMBL" id="TRW89613.1"/>
    </source>
</evidence>
<name>A0ABY3C7R7_9GAMM</name>
<gene>
    <name evidence="1" type="ORF">EKO24_021375</name>
</gene>
<accession>A0ABY3C7R7</accession>
<reference evidence="1 2" key="1">
    <citation type="journal article" date="2019" name="Antonie Van Leeuwenhoek">
        <title>Description of 'Ca. Methylobacter oryzae' KRF1, a novel species from the environmentally important Methylobacter clade 2.</title>
        <authorList>
            <person name="Khatri K."/>
            <person name="Mohite J.A."/>
            <person name="Pandit P.S."/>
            <person name="Bahulikar R."/>
            <person name="Rahalkar M.C."/>
        </authorList>
    </citation>
    <scope>NUCLEOTIDE SEQUENCE [LARGE SCALE GENOMIC DNA]</scope>
    <source>
        <strain evidence="1 2">KRF1</strain>
    </source>
</reference>
<dbReference type="RefSeq" id="WP_127029491.1">
    <property type="nucleotide sequence ID" value="NZ_RYFG02000121.1"/>
</dbReference>
<sequence length="297" mass="34391">MKALNNLLAENRTHFGAAWSLPEYRQVELYTKRKKLPFSAATPTNEDVADSLGLHVATLLLESFLASKDAELMEGLSSWQKYLALPRTTASEKMVAEVYRILRLYRIAAIHRDGHIEVSEGLVRMSCTFKRCALSLNITPAGLALLASFVHIYLDSFRQPYGEAYVELQLLQYFLDIVAEIRKFADEDRVLYQFRPRGFFNRHFRLDCDNPRYVFDDGRYRFDIGALYADPVRYPIDFFVVIKDILHIVPVEALKDGAMPEADLHRWQAREPYRSELPPEFRQRFGRETMVVGLPMT</sequence>
<dbReference type="Proteomes" id="UP000733744">
    <property type="component" value="Unassembled WGS sequence"/>
</dbReference>
<comment type="caution">
    <text evidence="1">The sequence shown here is derived from an EMBL/GenBank/DDBJ whole genome shotgun (WGS) entry which is preliminary data.</text>
</comment>
<organism evidence="1 2">
    <name type="scientific">Candidatus Methylobacter oryzae</name>
    <dbReference type="NCBI Taxonomy" id="2497749"/>
    <lineage>
        <taxon>Bacteria</taxon>
        <taxon>Pseudomonadati</taxon>
        <taxon>Pseudomonadota</taxon>
        <taxon>Gammaproteobacteria</taxon>
        <taxon>Methylococcales</taxon>
        <taxon>Methylococcaceae</taxon>
        <taxon>Methylobacter</taxon>
    </lineage>
</organism>